<dbReference type="Proteomes" id="UP000004949">
    <property type="component" value="Unassembled WGS sequence"/>
</dbReference>
<keyword evidence="2" id="KW-1185">Reference proteome</keyword>
<organism evidence="1 2">
    <name type="scientific">Gluconobacter morbifer G707</name>
    <dbReference type="NCBI Taxonomy" id="1088869"/>
    <lineage>
        <taxon>Bacteria</taxon>
        <taxon>Pseudomonadati</taxon>
        <taxon>Pseudomonadota</taxon>
        <taxon>Alphaproteobacteria</taxon>
        <taxon>Acetobacterales</taxon>
        <taxon>Acetobacteraceae</taxon>
        <taxon>Gluconobacter</taxon>
    </lineage>
</organism>
<proteinExistence type="predicted"/>
<dbReference type="EMBL" id="AGQV01000004">
    <property type="protein sequence ID" value="EHH68180.1"/>
    <property type="molecule type" value="Genomic_DNA"/>
</dbReference>
<evidence type="ECO:0000313" key="2">
    <source>
        <dbReference type="Proteomes" id="UP000004949"/>
    </source>
</evidence>
<reference evidence="1 2" key="1">
    <citation type="submission" date="2011-10" db="EMBL/GenBank/DDBJ databases">
        <title>Genome sequence of Gluconobacter morbifer G707, isolated from Drosophila gut.</title>
        <authorList>
            <person name="Lee W.-J."/>
            <person name="Kim E.-K."/>
        </authorList>
    </citation>
    <scope>NUCLEOTIDE SEQUENCE [LARGE SCALE GENOMIC DNA]</scope>
    <source>
        <strain evidence="1 2">G707</strain>
    </source>
</reference>
<protein>
    <submittedName>
        <fullName evidence="1">Uncharacterized protein</fullName>
    </submittedName>
</protein>
<comment type="caution">
    <text evidence="1">The sequence shown here is derived from an EMBL/GenBank/DDBJ whole genome shotgun (WGS) entry which is preliminary data.</text>
</comment>
<gene>
    <name evidence="1" type="ORF">GMO_15300</name>
</gene>
<name>G6XJ64_9PROT</name>
<sequence>MPVLPRCGPVVERQPIDTSRKCLRTGLPDFSLHILTRREKNGP</sequence>
<dbReference type="PATRIC" id="fig|1088869.3.peg.1527"/>
<accession>G6XJ64</accession>
<evidence type="ECO:0000313" key="1">
    <source>
        <dbReference type="EMBL" id="EHH68180.1"/>
    </source>
</evidence>
<dbReference type="AlphaFoldDB" id="G6XJ64"/>